<gene>
    <name evidence="3" type="ORF">BZG02_11250</name>
</gene>
<reference evidence="3 4" key="1">
    <citation type="journal article" date="2017" name="Front. Microbiol.">
        <title>Labilibaculum manganireducens gen. nov., sp. nov. and Labilibaculum filiforme sp. nov., Novel Bacteroidetes Isolated from Subsurface Sediments of the Baltic Sea.</title>
        <authorList>
            <person name="Vandieken V."/>
            <person name="Marshall I.P."/>
            <person name="Niemann H."/>
            <person name="Engelen B."/>
            <person name="Cypionka H."/>
        </authorList>
    </citation>
    <scope>NUCLEOTIDE SEQUENCE [LARGE SCALE GENOMIC DNA]</scope>
    <source>
        <strain evidence="3 4">59.16B</strain>
    </source>
</reference>
<keyword evidence="4" id="KW-1185">Reference proteome</keyword>
<keyword evidence="1" id="KW-0732">Signal</keyword>
<name>A0A2N3HXW5_9BACT</name>
<evidence type="ECO:0000259" key="2">
    <source>
        <dbReference type="Pfam" id="PF08522"/>
    </source>
</evidence>
<organism evidence="3 4">
    <name type="scientific">Labilibaculum filiforme</name>
    <dbReference type="NCBI Taxonomy" id="1940526"/>
    <lineage>
        <taxon>Bacteria</taxon>
        <taxon>Pseudomonadati</taxon>
        <taxon>Bacteroidota</taxon>
        <taxon>Bacteroidia</taxon>
        <taxon>Marinilabiliales</taxon>
        <taxon>Marinifilaceae</taxon>
        <taxon>Labilibaculum</taxon>
    </lineage>
</organism>
<dbReference type="EMBL" id="MVDD01000007">
    <property type="protein sequence ID" value="PKQ62899.1"/>
    <property type="molecule type" value="Genomic_DNA"/>
</dbReference>
<dbReference type="Proteomes" id="UP000233535">
    <property type="component" value="Unassembled WGS sequence"/>
</dbReference>
<feature type="chain" id="PRO_5014846251" evidence="1">
    <location>
        <begin position="26"/>
        <end position="466"/>
    </location>
</feature>
<comment type="caution">
    <text evidence="3">The sequence shown here is derived from an EMBL/GenBank/DDBJ whole genome shotgun (WGS) entry which is preliminary data.</text>
</comment>
<sequence>MKYNISFKRNLILTVAIAVMGFFTACDDSIDVTSVDENQYTTSSDAIAYLVNNAGKRESSLVEFRNQGQAEMYLSTSKNAETDVVANLKFEEKLLQVYNDENNTDYALFPKDLVSFGSDFQLVKGSNKSEKTLVNFITSDALQAQKTYVIPVRVEVKSGNMKLSEKESTYLIFVKDFSTVPTVDKASGIKIISCMEVNDTNPLNNLCFTLKESGKPLIDIVILFSANINYNNETGKVYIYNNPNVQHILDNREKYLKPLQDRGMKIVLGILGNHDRAGVSNLADETAKVFAQELKVVCDSYHLDGIFIDDEYSAYQNPVPVGFVSPSSAAASRLCFEAKLAMPDRLVCSYAYGSTSSLPDIDGQQSGTFVDYGIHDYGGSSDLSTNYPGMPKAGMALYSQEFSRGYWTLDSNLENMRNDGYGAHMIFAMDPFRSNFDRQKQAMESIADKLFDDELVYNENPYKKDW</sequence>
<dbReference type="Pfam" id="PF08522">
    <property type="entry name" value="BT_3987-like_N"/>
    <property type="match status" value="1"/>
</dbReference>
<dbReference type="PROSITE" id="PS51257">
    <property type="entry name" value="PROKAR_LIPOPROTEIN"/>
    <property type="match status" value="1"/>
</dbReference>
<evidence type="ECO:0000313" key="3">
    <source>
        <dbReference type="EMBL" id="PKQ62899.1"/>
    </source>
</evidence>
<accession>A0A2N3HXW5</accession>
<proteinExistence type="predicted"/>
<dbReference type="InterPro" id="IPR017853">
    <property type="entry name" value="GH"/>
</dbReference>
<feature type="domain" description="BT-3987-like N-terminal" evidence="2">
    <location>
        <begin position="48"/>
        <end position="160"/>
    </location>
</feature>
<dbReference type="AlphaFoldDB" id="A0A2N3HXW5"/>
<dbReference type="Gene3D" id="3.20.20.80">
    <property type="entry name" value="Glycosidases"/>
    <property type="match status" value="1"/>
</dbReference>
<evidence type="ECO:0000313" key="4">
    <source>
        <dbReference type="Proteomes" id="UP000233535"/>
    </source>
</evidence>
<feature type="signal peptide" evidence="1">
    <location>
        <begin position="1"/>
        <end position="25"/>
    </location>
</feature>
<evidence type="ECO:0000256" key="1">
    <source>
        <dbReference type="SAM" id="SignalP"/>
    </source>
</evidence>
<dbReference type="SUPFAM" id="SSF51445">
    <property type="entry name" value="(Trans)glycosidases"/>
    <property type="match status" value="1"/>
</dbReference>
<dbReference type="InterPro" id="IPR013728">
    <property type="entry name" value="BT_3987-like_N"/>
</dbReference>
<protein>
    <submittedName>
        <fullName evidence="3">Endo-beta-N-acetylglucosaminidase F1</fullName>
    </submittedName>
</protein>
<dbReference type="Gene3D" id="2.60.40.1740">
    <property type="entry name" value="hypothetical protein (bacova_03559)"/>
    <property type="match status" value="1"/>
</dbReference>